<reference evidence="2 3" key="1">
    <citation type="submission" date="2018-05" db="EMBL/GenBank/DDBJ databases">
        <title>Evolution of GPA BGCs.</title>
        <authorList>
            <person name="Waglechner N."/>
            <person name="Wright G.D."/>
        </authorList>
    </citation>
    <scope>NUCLEOTIDE SEQUENCE [LARGE SCALE GENOMIC DNA]</scope>
    <source>
        <strain evidence="2 3">A82846</strain>
    </source>
</reference>
<proteinExistence type="predicted"/>
<protein>
    <submittedName>
        <fullName evidence="2">CHAT domain-containing protein</fullName>
    </submittedName>
</protein>
<evidence type="ECO:0000313" key="2">
    <source>
        <dbReference type="EMBL" id="RSM72376.1"/>
    </source>
</evidence>
<dbReference type="OrthoDB" id="3206999at2"/>
<feature type="domain" description="CHAT" evidence="1">
    <location>
        <begin position="1086"/>
        <end position="1367"/>
    </location>
</feature>
<gene>
    <name evidence="2" type="ORF">DMH04_42850</name>
</gene>
<accession>A0A428YSZ4</accession>
<organism evidence="2 3">
    <name type="scientific">Kibdelosporangium aridum</name>
    <dbReference type="NCBI Taxonomy" id="2030"/>
    <lineage>
        <taxon>Bacteria</taxon>
        <taxon>Bacillati</taxon>
        <taxon>Actinomycetota</taxon>
        <taxon>Actinomycetes</taxon>
        <taxon>Pseudonocardiales</taxon>
        <taxon>Pseudonocardiaceae</taxon>
        <taxon>Kibdelosporangium</taxon>
    </lineage>
</organism>
<dbReference type="EMBL" id="QHKI01000060">
    <property type="protein sequence ID" value="RSM72376.1"/>
    <property type="molecule type" value="Genomic_DNA"/>
</dbReference>
<dbReference type="Proteomes" id="UP000287547">
    <property type="component" value="Unassembled WGS sequence"/>
</dbReference>
<sequence>MGLFKRKREPSAEHDAGQPRFVFEEVQPNGCVYETYRAADAEVAKEFLLTKQVDRDLYYIVVETPDGNWGTDIHGLYLENLRSWQFDTGAAEQVGQIHSVKNVFGAMTAARGIVDNFVARVQCGGCGRLWYDGLRYQDYTLVRCPHCQARNSVDSSGITVSTQPDGRVAVTMGAHINAEQESGDPTDPATLLTVVDQAVTAAREGVDAVPPGHPHRPGRLFNLGNALEERFKQSGDPADVDAAIAAYSEAADTASTPDLLVAVGRMLMIRFEAKGSRTDLDAAISTLRDALAATPSTDPDRHGLLSAVGLLLRDRFELTGRPNDLDDAVAAARGVVDGAAADHVAYPQYLANLSAVLRVRFEHAGQRDDLDAAIVAGRAAVAAAGTDHPVSVIGPPILALALQERFIALGDLADLEEAIAAVRDVVAVVTPQDPNYPRLHHNLGRALLARFQRLGRLTDIEDAVAAARVAAETGGTSTESSRARYFSLFGDTLLTRFGRTDDVQDLDDGIAAHRQAVAATPRGHSDYALHLAGFASALLTRFRRTGQPDGLTEAVDAAREALNATASTHADRPRHLNILGIALHDRFDHSGDQADLDEAIAVGREAVAGTSPEHTSYAAHLSCLGSAFHTRFLYAGHFADLDEAVIVLREALTATPPDRPDHQAIAHNFSSVLVERFQLANHAEDLDEAIAIRRDAVAGTPVDHPLHSVYSHGLSYALRIRYQDTGQPDDLEYALATGRQAVAGIPPDDPGFADALSNLAMILLSKFERTREAPFLDDAVTAARDVVAKTPPGRPDRAEQLSVLGTVLWTRFEHAGQPSDLDDAIAAFIDSVHVESGPPEVRMGAARLWGRAAIQAGQTESAVDGFTAAVRLLQRFVWHGLPRATREERVVKCSGLAADAAACAIRAGRAELAVELLEAGRSVLWGQLLNLRTDLTELDEREPALATRLNQIRTLLDAPLPDSIATLRAEQNRVAEERMRLAREFDELVGRIRAVDGFEHFLEATSFTQLRAAAGAGPVAIVNTSRYGCHALLVSGTGVQVVDLPDLTHQKVVTQANALVGILTRATGSNRPFLERERDRHTVLDILAWLWDKIAEPVLTRLGYTGSPAPGEAWPRMWWCPTGRLALLPLHAAGHYPRHKADEVSTDAVPDRVISSYTSTLTALLRARATSASTEKPALLAVGMPTTPGASALPAVPAELDRIHARYPIATRLQAGDNEPTIARVLAELSRHAWVHLSCHGSQHFRDPMASAFWLTDGPLRIADLIQNEAGPRELAFLSACETATGDLRTVDEAVHLAASMQLLGYRNVIATIWSIYDSLAPHIADTVYDALSSTPDVAYALHQAVASLRAQHPTDPLAWAPYLHTGP</sequence>
<dbReference type="Gene3D" id="1.25.40.10">
    <property type="entry name" value="Tetratricopeptide repeat domain"/>
    <property type="match status" value="2"/>
</dbReference>
<dbReference type="InterPro" id="IPR011990">
    <property type="entry name" value="TPR-like_helical_dom_sf"/>
</dbReference>
<dbReference type="Pfam" id="PF12770">
    <property type="entry name" value="CHAT"/>
    <property type="match status" value="1"/>
</dbReference>
<comment type="caution">
    <text evidence="2">The sequence shown here is derived from an EMBL/GenBank/DDBJ whole genome shotgun (WGS) entry which is preliminary data.</text>
</comment>
<name>A0A428YSZ4_KIBAR</name>
<dbReference type="InterPro" id="IPR024983">
    <property type="entry name" value="CHAT_dom"/>
</dbReference>
<dbReference type="RefSeq" id="WP_037255447.1">
    <property type="nucleotide sequence ID" value="NZ_QHKI01000060.1"/>
</dbReference>
<dbReference type="SUPFAM" id="SSF48452">
    <property type="entry name" value="TPR-like"/>
    <property type="match status" value="1"/>
</dbReference>
<evidence type="ECO:0000313" key="3">
    <source>
        <dbReference type="Proteomes" id="UP000287547"/>
    </source>
</evidence>
<evidence type="ECO:0000259" key="1">
    <source>
        <dbReference type="Pfam" id="PF12770"/>
    </source>
</evidence>